<gene>
    <name evidence="3" type="ORF">DLJ74_06310</name>
</gene>
<dbReference type="InterPro" id="IPR043780">
    <property type="entry name" value="DUF5722"/>
</dbReference>
<reference evidence="3 4" key="1">
    <citation type="submission" date="2018-05" db="EMBL/GenBank/DDBJ databases">
        <title>Genomic analysis of Gracilibacillus dipsosauri DD1 reveals novel features of a salt-tolerant amylase.</title>
        <authorList>
            <person name="Deutch C.E."/>
            <person name="Yang S."/>
        </authorList>
    </citation>
    <scope>NUCLEOTIDE SEQUENCE [LARGE SCALE GENOMIC DNA]</scope>
    <source>
        <strain evidence="3 4">DD1</strain>
    </source>
</reference>
<dbReference type="RefSeq" id="WP_109983794.1">
    <property type="nucleotide sequence ID" value="NZ_QGTD01000005.1"/>
</dbReference>
<dbReference type="InterPro" id="IPR017853">
    <property type="entry name" value="GH"/>
</dbReference>
<accession>A0A317L736</accession>
<feature type="transmembrane region" description="Helical" evidence="1">
    <location>
        <begin position="42"/>
        <end position="64"/>
    </location>
</feature>
<organism evidence="3 4">
    <name type="scientific">Gracilibacillus dipsosauri</name>
    <dbReference type="NCBI Taxonomy" id="178340"/>
    <lineage>
        <taxon>Bacteria</taxon>
        <taxon>Bacillati</taxon>
        <taxon>Bacillota</taxon>
        <taxon>Bacilli</taxon>
        <taxon>Bacillales</taxon>
        <taxon>Bacillaceae</taxon>
        <taxon>Gracilibacillus</taxon>
    </lineage>
</organism>
<proteinExistence type="predicted"/>
<comment type="caution">
    <text evidence="3">The sequence shown here is derived from an EMBL/GenBank/DDBJ whole genome shotgun (WGS) entry which is preliminary data.</text>
</comment>
<dbReference type="SUPFAM" id="SSF51445">
    <property type="entry name" value="(Trans)glycosidases"/>
    <property type="match status" value="1"/>
</dbReference>
<keyword evidence="1" id="KW-1133">Transmembrane helix</keyword>
<sequence length="1196" mass="136303">MKNNQSLNDFLLPNAIVGKESNFLLLSGKTTPLRFLLHFKELLLLIFILVLFSVSTIPVFAGAYDEDLKTTDNIMDASMIYPSKVINDFNSAENVATWQAGENSKEINYVTSIANGPNSVYEGSGALEQTPELVKVYEWRTIYREFDTPLNLSDHNYLALAANSWGWQPVDYFIKVTLHSNQDSYEGIAQINSDQWNTFLLDMKDWGNRDAITKIEISYMQNFDLEGIEPGGPGYDHWDGKFQIDYLVATSMIDMTFSVAGDKEGFTSEASQLDVHSGNLYMNVTGENPSLYSPVFKQDLSLRNKLTINMKNETDANKFKISWITEEEPNWDAEKSKIFDVDPSESLQTIDFSFADKSLWRGTLKQFRIEPMVDQAGGELVINQIEFDYEPVELIDYKGEIHESVITNNEAIRIEGTVNQEYVNNNKNAKLFLYELAPYENKQQGWEEVTPIAEKSVNSTFSFKIPLTDGDNHRLYSKFVAVLQNEQGEYSLVDDAKYVTNPELLAQNDFPFPEAESKKGIQVQMTDDAEELGISHAAINVAYDLMLYRSDNHPNNTIEYEFEGETFYFKKDYVLGLDNQIKSMSDNNMIVSLILIMYNTGMNEDTPNEFLIHPDAEPGGTVYAVNTKNEIGTKYYSAITNFLAERYTREDEKYGRAVNYIVGNEVGQNKVWNNMGPKLVWDYVDEYARTLRLTNTIVKSHYAHARTYISLDHFWDENIPADSTWKYDNKKIINLLNEGIKSQGDIPWHIAFHPYPQNLFEPRFWNDDKATDDFNTDVITFKNLQVLSEYMNQEELLYEDNPRRIILSEQGFHSGDNSEEAQKVQAAAYAYAYYKVKFLDEIDSFILHRHTDHAEEGGLKLGLWTTAEGEISTPDEKKYIYDVFKYIDTGKSLEVTEFAKSIIGIENWKDVIPDFDSTQLADRELPEFAGVELVKKPLQPYVINNFDQDIGNWEAADNSQTVFLNEQDSFNGAGSLQVSFHSLASLWRGATLNLKEPLDVSNTPYLNLALKVPDMDKALTYQAKVKVYSGGNVAEGYFDIEHNSDWNNIALNLNNWDGLDSLDRIKVWVRSSTLNNWDGSVLIDEISFARKVVPQGGKTNIGIDIDGFQSSIQNGDSIEIIVSNNDSAELKGNVIIEKSDFITFDEDELKVHGISPGESKVFTLTVDEVNLPEDNLKMVFKYRSSVKEKVLHTQRD</sequence>
<keyword evidence="4" id="KW-1185">Reference proteome</keyword>
<evidence type="ECO:0000313" key="3">
    <source>
        <dbReference type="EMBL" id="PWU69579.1"/>
    </source>
</evidence>
<feature type="domain" description="DUF5722" evidence="2">
    <location>
        <begin position="512"/>
        <end position="911"/>
    </location>
</feature>
<dbReference type="OrthoDB" id="175224at2"/>
<keyword evidence="1" id="KW-0812">Transmembrane</keyword>
<protein>
    <recommendedName>
        <fullName evidence="2">DUF5722 domain-containing protein</fullName>
    </recommendedName>
</protein>
<name>A0A317L736_9BACI</name>
<dbReference type="EMBL" id="QGTD01000005">
    <property type="protein sequence ID" value="PWU69579.1"/>
    <property type="molecule type" value="Genomic_DNA"/>
</dbReference>
<dbReference type="Pfam" id="PF18989">
    <property type="entry name" value="DUF5722"/>
    <property type="match status" value="1"/>
</dbReference>
<dbReference type="Proteomes" id="UP000245624">
    <property type="component" value="Unassembled WGS sequence"/>
</dbReference>
<evidence type="ECO:0000259" key="2">
    <source>
        <dbReference type="Pfam" id="PF18989"/>
    </source>
</evidence>
<dbReference type="AlphaFoldDB" id="A0A317L736"/>
<evidence type="ECO:0000256" key="1">
    <source>
        <dbReference type="SAM" id="Phobius"/>
    </source>
</evidence>
<evidence type="ECO:0000313" key="4">
    <source>
        <dbReference type="Proteomes" id="UP000245624"/>
    </source>
</evidence>
<keyword evidence="1" id="KW-0472">Membrane</keyword>
<dbReference type="Gene3D" id="2.60.120.260">
    <property type="entry name" value="Galactose-binding domain-like"/>
    <property type="match status" value="2"/>
</dbReference>